<gene>
    <name evidence="2" type="ORF">ABWT76_004110</name>
</gene>
<dbReference type="GO" id="GO:0004519">
    <property type="term" value="F:endonuclease activity"/>
    <property type="evidence" value="ECO:0007669"/>
    <property type="project" value="InterPro"/>
</dbReference>
<dbReference type="SUPFAM" id="SSF55608">
    <property type="entry name" value="Homing endonucleases"/>
    <property type="match status" value="1"/>
</dbReference>
<dbReference type="RefSeq" id="WP_255353170.1">
    <property type="nucleotide sequence ID" value="NZ_CP159837.1"/>
</dbReference>
<evidence type="ECO:0000313" key="2">
    <source>
        <dbReference type="EMBL" id="XCM35431.1"/>
    </source>
</evidence>
<dbReference type="Pfam" id="PF03161">
    <property type="entry name" value="LAGLIDADG_2"/>
    <property type="match status" value="1"/>
</dbReference>
<evidence type="ECO:0000259" key="1">
    <source>
        <dbReference type="Pfam" id="PF03161"/>
    </source>
</evidence>
<proteinExistence type="predicted"/>
<feature type="domain" description="Homing endonuclease LAGLIDADG" evidence="1">
    <location>
        <begin position="12"/>
        <end position="122"/>
    </location>
</feature>
<accession>A0AAU8J8G1</accession>
<name>A0AAU8J8G1_9CYAN</name>
<dbReference type="InterPro" id="IPR027434">
    <property type="entry name" value="Homing_endonucl"/>
</dbReference>
<dbReference type="InterPro" id="IPR004860">
    <property type="entry name" value="LAGLIDADG_dom"/>
</dbReference>
<protein>
    <recommendedName>
        <fullName evidence="1">Homing endonuclease LAGLIDADG domain-containing protein</fullName>
    </recommendedName>
</protein>
<dbReference type="AlphaFoldDB" id="A0AAU8J8G1"/>
<dbReference type="EMBL" id="CP159837">
    <property type="protein sequence ID" value="XCM35431.1"/>
    <property type="molecule type" value="Genomic_DNA"/>
</dbReference>
<sequence>MDYYVSSKVEKRGVLVGMLLGNAYKRQNNFYIQHPAFQEDYVLFKQRLLEQITQKPVSLYSRFTKKGARLLCLEPKLIPLIRVLVKKRFPGGTQKITREFLNLLTLPGIALWFLDKGSKSFKKKR</sequence>
<organism evidence="2">
    <name type="scientific">Planktothricoides raciborskii GIHE-MW2</name>
    <dbReference type="NCBI Taxonomy" id="2792601"/>
    <lineage>
        <taxon>Bacteria</taxon>
        <taxon>Bacillati</taxon>
        <taxon>Cyanobacteriota</taxon>
        <taxon>Cyanophyceae</taxon>
        <taxon>Oscillatoriophycideae</taxon>
        <taxon>Oscillatoriales</taxon>
        <taxon>Oscillatoriaceae</taxon>
        <taxon>Planktothricoides</taxon>
    </lineage>
</organism>
<reference evidence="2" key="1">
    <citation type="submission" date="2024-07" db="EMBL/GenBank/DDBJ databases">
        <authorList>
            <person name="Kim Y.J."/>
            <person name="Jeong J.Y."/>
        </authorList>
    </citation>
    <scope>NUCLEOTIDE SEQUENCE</scope>
    <source>
        <strain evidence="2">GIHE-MW2</strain>
    </source>
</reference>